<reference evidence="2 3" key="1">
    <citation type="submission" date="2016-10" db="EMBL/GenBank/DDBJ databases">
        <authorList>
            <person name="de Groot N.N."/>
        </authorList>
    </citation>
    <scope>NUCLEOTIDE SEQUENCE [LARGE SCALE GENOMIC DNA]</scope>
    <source>
        <strain evidence="2 3">DSM 17862</strain>
    </source>
</reference>
<name>A0A1H9YPJ3_9RHOB</name>
<dbReference type="GO" id="GO:0016539">
    <property type="term" value="P:intein-mediated protein splicing"/>
    <property type="evidence" value="ECO:0007669"/>
    <property type="project" value="InterPro"/>
</dbReference>
<dbReference type="PROSITE" id="PS00018">
    <property type="entry name" value="EF_HAND_1"/>
    <property type="match status" value="1"/>
</dbReference>
<organism evidence="2 3">
    <name type="scientific">Paracoccus homiensis</name>
    <dbReference type="NCBI Taxonomy" id="364199"/>
    <lineage>
        <taxon>Bacteria</taxon>
        <taxon>Pseudomonadati</taxon>
        <taxon>Pseudomonadota</taxon>
        <taxon>Alphaproteobacteria</taxon>
        <taxon>Rhodobacterales</taxon>
        <taxon>Paracoccaceae</taxon>
        <taxon>Paracoccus</taxon>
    </lineage>
</organism>
<dbReference type="InterPro" id="IPR006141">
    <property type="entry name" value="Intein_N"/>
</dbReference>
<evidence type="ECO:0000313" key="2">
    <source>
        <dbReference type="EMBL" id="SES71057.1"/>
    </source>
</evidence>
<proteinExistence type="predicted"/>
<dbReference type="GO" id="GO:0005509">
    <property type="term" value="F:calcium ion binding"/>
    <property type="evidence" value="ECO:0007669"/>
    <property type="project" value="InterPro"/>
</dbReference>
<evidence type="ECO:0000313" key="3">
    <source>
        <dbReference type="Proteomes" id="UP000199180"/>
    </source>
</evidence>
<dbReference type="Gene3D" id="2.170.16.10">
    <property type="entry name" value="Hedgehog/Intein (Hint) domain"/>
    <property type="match status" value="1"/>
</dbReference>
<dbReference type="RefSeq" id="WP_090731862.1">
    <property type="nucleotide sequence ID" value="NZ_FOHO01000001.1"/>
</dbReference>
<dbReference type="STRING" id="364199.SAMN04489858_101257"/>
<dbReference type="EMBL" id="FOHO01000001">
    <property type="protein sequence ID" value="SES71057.1"/>
    <property type="molecule type" value="Genomic_DNA"/>
</dbReference>
<dbReference type="InterPro" id="IPR036844">
    <property type="entry name" value="Hint_dom_sf"/>
</dbReference>
<dbReference type="InterPro" id="IPR028992">
    <property type="entry name" value="Hedgehog/Intein_dom"/>
</dbReference>
<evidence type="ECO:0000259" key="1">
    <source>
        <dbReference type="PROSITE" id="PS50222"/>
    </source>
</evidence>
<dbReference type="Pfam" id="PF13403">
    <property type="entry name" value="Hint_2"/>
    <property type="match status" value="1"/>
</dbReference>
<dbReference type="PROSITE" id="PS50222">
    <property type="entry name" value="EF_HAND_2"/>
    <property type="match status" value="1"/>
</dbReference>
<feature type="domain" description="EF-hand" evidence="1">
    <location>
        <begin position="29"/>
        <end position="51"/>
    </location>
</feature>
<dbReference type="OrthoDB" id="6305173at2"/>
<protein>
    <submittedName>
        <fullName evidence="2">Hint domain-containing protein</fullName>
    </submittedName>
</protein>
<dbReference type="SUPFAM" id="SSF51294">
    <property type="entry name" value="Hedgehog/intein (Hint) domain"/>
    <property type="match status" value="1"/>
</dbReference>
<keyword evidence="3" id="KW-1185">Reference proteome</keyword>
<dbReference type="InterPro" id="IPR018247">
    <property type="entry name" value="EF_Hand_1_Ca_BS"/>
</dbReference>
<accession>A0A1H9YPJ3</accession>
<dbReference type="InterPro" id="IPR002048">
    <property type="entry name" value="EF_hand_dom"/>
</dbReference>
<dbReference type="AlphaFoldDB" id="A0A1H9YPJ3"/>
<dbReference type="PROSITE" id="PS50817">
    <property type="entry name" value="INTEIN_N_TER"/>
    <property type="match status" value="1"/>
</dbReference>
<dbReference type="Proteomes" id="UP000199180">
    <property type="component" value="Unassembled WGS sequence"/>
</dbReference>
<sequence>MVEITLYQTQVVENVVVGDSILVTIDVPDPDGDGTITREEWSAYLGINNFGHVGGTTEPPALFSSTTGALTTGTLYSPAAYTTGEDIKTVLDELAHNKYAPSIESLNICYLSGTLIATPDGEVPVETLRVGDLVMTRDHGPQPLRWVSATHVTRDDLDLAPNKRPVRIAAGCLGNGLPRRDVEVSPQHRIMVTDAEGQEYLISARHMLMAGAPGISLRPLGQEFTLHHIACDDHQILSAEGAPMESFFTGPMALRALALPQRTGLVIAFPSLALGENPMTPARPFIDRRDYARMIWASQPG</sequence>
<gene>
    <name evidence="2" type="ORF">SAMN04489858_101257</name>
</gene>